<reference evidence="1" key="1">
    <citation type="submission" date="2023-11" db="EMBL/GenBank/DDBJ databases">
        <authorList>
            <person name="Poullet M."/>
        </authorList>
    </citation>
    <scope>NUCLEOTIDE SEQUENCE</scope>
    <source>
        <strain evidence="1">E1834</strain>
    </source>
</reference>
<evidence type="ECO:0000313" key="1">
    <source>
        <dbReference type="EMBL" id="CAK5017684.1"/>
    </source>
</evidence>
<proteinExistence type="predicted"/>
<organism evidence="1 2">
    <name type="scientific">Meloidogyne enterolobii</name>
    <name type="common">Root-knot nematode worm</name>
    <name type="synonym">Meloidogyne mayaguensis</name>
    <dbReference type="NCBI Taxonomy" id="390850"/>
    <lineage>
        <taxon>Eukaryota</taxon>
        <taxon>Metazoa</taxon>
        <taxon>Ecdysozoa</taxon>
        <taxon>Nematoda</taxon>
        <taxon>Chromadorea</taxon>
        <taxon>Rhabditida</taxon>
        <taxon>Tylenchina</taxon>
        <taxon>Tylenchomorpha</taxon>
        <taxon>Tylenchoidea</taxon>
        <taxon>Meloidogynidae</taxon>
        <taxon>Meloidogyninae</taxon>
        <taxon>Meloidogyne</taxon>
    </lineage>
</organism>
<gene>
    <name evidence="1" type="ORF">MENTE1834_LOCUS3591</name>
</gene>
<dbReference type="EMBL" id="CAVMJV010000003">
    <property type="protein sequence ID" value="CAK5017684.1"/>
    <property type="molecule type" value="Genomic_DNA"/>
</dbReference>
<evidence type="ECO:0000313" key="2">
    <source>
        <dbReference type="Proteomes" id="UP001497535"/>
    </source>
</evidence>
<dbReference type="Proteomes" id="UP001497535">
    <property type="component" value="Unassembled WGS sequence"/>
</dbReference>
<name>A0ACB0XU44_MELEN</name>
<accession>A0ACB0XU44</accession>
<protein>
    <submittedName>
        <fullName evidence="1">Uncharacterized protein</fullName>
    </submittedName>
</protein>
<comment type="caution">
    <text evidence="1">The sequence shown here is derived from an EMBL/GenBank/DDBJ whole genome shotgun (WGS) entry which is preliminary data.</text>
</comment>
<sequence>MSVCSPLYGQQTFQIRTYLLKDYHSLIARLLLSHKLLISHKFPGPNSHLLPSSDIDPSIFDPSILVTDIDPSILVTDLEFTDNLQASYIQRKRLHFCSNCRLVSQTNVSVSLFSQLSICVLINSFIPLLSVCTFFNFEKSYCRSSFSFFFFSLYLRLYSRTFSSLLIFQFRLYSSSFSLLFFAHFRFNSLFLSLFILDNFLFLSRYISL</sequence>
<keyword evidence="2" id="KW-1185">Reference proteome</keyword>